<evidence type="ECO:0000313" key="1">
    <source>
        <dbReference type="EMBL" id="AOM13796.1"/>
    </source>
</evidence>
<dbReference type="EMBL" id="CP015250">
    <property type="protein sequence ID" value="AOM13796.1"/>
    <property type="molecule type" value="Genomic_DNA"/>
</dbReference>
<organism evidence="1 2">
    <name type="scientific">Bacillus thuringiensis Bt18247</name>
    <dbReference type="NCBI Taxonomy" id="1423143"/>
    <lineage>
        <taxon>Bacteria</taxon>
        <taxon>Bacillati</taxon>
        <taxon>Bacillota</taxon>
        <taxon>Bacilli</taxon>
        <taxon>Bacillales</taxon>
        <taxon>Bacillaceae</taxon>
        <taxon>Bacillus</taxon>
        <taxon>Bacillus cereus group</taxon>
    </lineage>
</organism>
<gene>
    <name evidence="1" type="ORF">BTI247_54600</name>
</gene>
<accession>A0A9W3SYB6</accession>
<name>A0A9W3SYB6_BACTU</name>
<sequence length="55" mass="6602">MTTISQNVLDTLVVGIYEDVQMLFIMMIDYEEELDMKSKYHLWRQTIITRRSNST</sequence>
<reference evidence="1 2" key="1">
    <citation type="submission" date="2016-02" db="EMBL/GenBank/DDBJ databases">
        <title>Comparative analysis of three nematocidal Bacillus thuringiensis strains.</title>
        <authorList>
            <person name="Hollensteiner J."/>
            <person name="Kloesener M."/>
            <person name="Bunk B."/>
            <person name="Sproeer C."/>
            <person name="Rosenstiel P."/>
            <person name="Schulte-Iserlohe R."/>
            <person name="Schulenburg H."/>
            <person name="Liesegang H."/>
        </authorList>
    </citation>
    <scope>NUCLEOTIDE SEQUENCE [LARGE SCALE GENOMIC DNA]</scope>
    <source>
        <strain evidence="1 2">Bt18247</strain>
    </source>
</reference>
<dbReference type="Proteomes" id="UP000192743">
    <property type="component" value="Chromosome"/>
</dbReference>
<protein>
    <submittedName>
        <fullName evidence="1">Uncharacterized protein</fullName>
    </submittedName>
</protein>
<evidence type="ECO:0000313" key="2">
    <source>
        <dbReference type="Proteomes" id="UP000192743"/>
    </source>
</evidence>
<dbReference type="AlphaFoldDB" id="A0A9W3SYB6"/>
<proteinExistence type="predicted"/>